<keyword evidence="2" id="KW-1185">Reference proteome</keyword>
<protein>
    <submittedName>
        <fullName evidence="1">Uncharacterized protein</fullName>
    </submittedName>
</protein>
<evidence type="ECO:0000313" key="1">
    <source>
        <dbReference type="EMBL" id="GAA3962964.1"/>
    </source>
</evidence>
<reference evidence="2" key="1">
    <citation type="journal article" date="2019" name="Int. J. Syst. Evol. Microbiol.">
        <title>The Global Catalogue of Microorganisms (GCM) 10K type strain sequencing project: providing services to taxonomists for standard genome sequencing and annotation.</title>
        <authorList>
            <consortium name="The Broad Institute Genomics Platform"/>
            <consortium name="The Broad Institute Genome Sequencing Center for Infectious Disease"/>
            <person name="Wu L."/>
            <person name="Ma J."/>
        </authorList>
    </citation>
    <scope>NUCLEOTIDE SEQUENCE [LARGE SCALE GENOMIC DNA]</scope>
    <source>
        <strain evidence="2">JCM 16923</strain>
    </source>
</reference>
<dbReference type="RefSeq" id="WP_344784007.1">
    <property type="nucleotide sequence ID" value="NZ_BAAAZW010000006.1"/>
</dbReference>
<dbReference type="EMBL" id="BAAAZW010000006">
    <property type="protein sequence ID" value="GAA3962964.1"/>
    <property type="molecule type" value="Genomic_DNA"/>
</dbReference>
<comment type="caution">
    <text evidence="1">The sequence shown here is derived from an EMBL/GenBank/DDBJ whole genome shotgun (WGS) entry which is preliminary data.</text>
</comment>
<accession>A0ABP7PBN6</accession>
<gene>
    <name evidence="1" type="ORF">GCM10022231_23990</name>
</gene>
<name>A0ABP7PBN6_9ACTN</name>
<sequence>MRSDLTPITITGLPTQVFDTLADVAALHAIGGRRVLYVIDSPRENARTAIDEIAARIPEPLVESKRISGGSYELRTRTGGYVNARTTGASGVRGLTVDTLIIDTTLTERRLLEVLPCLMGSQHHDGPAWYQAARID</sequence>
<evidence type="ECO:0000313" key="2">
    <source>
        <dbReference type="Proteomes" id="UP001418444"/>
    </source>
</evidence>
<organism evidence="1 2">
    <name type="scientific">Gordonia caeni</name>
    <dbReference type="NCBI Taxonomy" id="1007097"/>
    <lineage>
        <taxon>Bacteria</taxon>
        <taxon>Bacillati</taxon>
        <taxon>Actinomycetota</taxon>
        <taxon>Actinomycetes</taxon>
        <taxon>Mycobacteriales</taxon>
        <taxon>Gordoniaceae</taxon>
        <taxon>Gordonia</taxon>
    </lineage>
</organism>
<proteinExistence type="predicted"/>
<dbReference type="Proteomes" id="UP001418444">
    <property type="component" value="Unassembled WGS sequence"/>
</dbReference>